<dbReference type="EMBL" id="BARS01010770">
    <property type="protein sequence ID" value="GAF97179.1"/>
    <property type="molecule type" value="Genomic_DNA"/>
</dbReference>
<feature type="non-terminal residue" evidence="1">
    <location>
        <position position="1"/>
    </location>
</feature>
<reference evidence="1" key="1">
    <citation type="journal article" date="2014" name="Front. Microbiol.">
        <title>High frequency of phylogenetically diverse reductive dehalogenase-homologous genes in deep subseafloor sedimentary metagenomes.</title>
        <authorList>
            <person name="Kawai M."/>
            <person name="Futagami T."/>
            <person name="Toyoda A."/>
            <person name="Takaki Y."/>
            <person name="Nishi S."/>
            <person name="Hori S."/>
            <person name="Arai W."/>
            <person name="Tsubouchi T."/>
            <person name="Morono Y."/>
            <person name="Uchiyama I."/>
            <person name="Ito T."/>
            <person name="Fujiyama A."/>
            <person name="Inagaki F."/>
            <person name="Takami H."/>
        </authorList>
    </citation>
    <scope>NUCLEOTIDE SEQUENCE</scope>
    <source>
        <strain evidence="1">Expedition CK06-06</strain>
    </source>
</reference>
<name>X0TV99_9ZZZZ</name>
<accession>X0TV99</accession>
<proteinExistence type="predicted"/>
<sequence>HLWTHFSIFEVWENITENEIKELEGLFRQIYRKDP</sequence>
<protein>
    <submittedName>
        <fullName evidence="1">Uncharacterized protein</fullName>
    </submittedName>
</protein>
<evidence type="ECO:0000313" key="1">
    <source>
        <dbReference type="EMBL" id="GAF97179.1"/>
    </source>
</evidence>
<dbReference type="AlphaFoldDB" id="X0TV99"/>
<organism evidence="1">
    <name type="scientific">marine sediment metagenome</name>
    <dbReference type="NCBI Taxonomy" id="412755"/>
    <lineage>
        <taxon>unclassified sequences</taxon>
        <taxon>metagenomes</taxon>
        <taxon>ecological metagenomes</taxon>
    </lineage>
</organism>
<comment type="caution">
    <text evidence="1">The sequence shown here is derived from an EMBL/GenBank/DDBJ whole genome shotgun (WGS) entry which is preliminary data.</text>
</comment>
<gene>
    <name evidence="1" type="ORF">S01H1_19841</name>
</gene>